<comment type="subcellular location">
    <subcellularLocation>
        <location evidence="1">Cell outer membrane</location>
    </subcellularLocation>
</comment>
<dbReference type="GO" id="GO:0009279">
    <property type="term" value="C:cell outer membrane"/>
    <property type="evidence" value="ECO:0007669"/>
    <property type="project" value="UniProtKB-SubCell"/>
</dbReference>
<evidence type="ECO:0000313" key="8">
    <source>
        <dbReference type="Proteomes" id="UP000557307"/>
    </source>
</evidence>
<keyword evidence="2 4" id="KW-0472">Membrane</keyword>
<feature type="compositionally biased region" description="Low complexity" evidence="5">
    <location>
        <begin position="172"/>
        <end position="185"/>
    </location>
</feature>
<reference evidence="7 8" key="1">
    <citation type="submission" date="2020-08" db="EMBL/GenBank/DDBJ databases">
        <title>Genomic Encyclopedia of Type Strains, Phase IV (KMG-IV): sequencing the most valuable type-strain genomes for metagenomic binning, comparative biology and taxonomic classification.</title>
        <authorList>
            <person name="Goeker M."/>
        </authorList>
    </citation>
    <scope>NUCLEOTIDE SEQUENCE [LARGE SCALE GENOMIC DNA]</scope>
    <source>
        <strain evidence="7 8">DSM 105074</strain>
    </source>
</reference>
<dbReference type="RefSeq" id="WP_184179946.1">
    <property type="nucleotide sequence ID" value="NZ_JACHGF010000020.1"/>
</dbReference>
<feature type="domain" description="OmpA-like" evidence="6">
    <location>
        <begin position="278"/>
        <end position="394"/>
    </location>
</feature>
<keyword evidence="8" id="KW-1185">Reference proteome</keyword>
<dbReference type="PANTHER" id="PTHR30329">
    <property type="entry name" value="STATOR ELEMENT OF FLAGELLAR MOTOR COMPLEX"/>
    <property type="match status" value="1"/>
</dbReference>
<evidence type="ECO:0000256" key="3">
    <source>
        <dbReference type="ARBA" id="ARBA00023237"/>
    </source>
</evidence>
<evidence type="ECO:0000313" key="7">
    <source>
        <dbReference type="EMBL" id="MBB5287553.1"/>
    </source>
</evidence>
<comment type="caution">
    <text evidence="7">The sequence shown here is derived from an EMBL/GenBank/DDBJ whole genome shotgun (WGS) entry which is preliminary data.</text>
</comment>
<dbReference type="PANTHER" id="PTHR30329:SF21">
    <property type="entry name" value="LIPOPROTEIN YIAD-RELATED"/>
    <property type="match status" value="1"/>
</dbReference>
<feature type="region of interest" description="Disordered" evidence="5">
    <location>
        <begin position="362"/>
        <end position="383"/>
    </location>
</feature>
<evidence type="ECO:0000256" key="5">
    <source>
        <dbReference type="SAM" id="MobiDB-lite"/>
    </source>
</evidence>
<accession>A0A840U1T6</accession>
<name>A0A840U1T6_9BACT</name>
<protein>
    <submittedName>
        <fullName evidence="7">Outer membrane protein OmpA-like peptidoglycan-associated protein</fullName>
    </submittedName>
</protein>
<evidence type="ECO:0000256" key="4">
    <source>
        <dbReference type="PROSITE-ProRule" id="PRU00473"/>
    </source>
</evidence>
<sequence length="394" mass="43648">MKTSFTLFALVWVGLAGAWGQVTPRPRVDEQSAPYVKITRVELTKSYTIIDMRFVNSSLPRELLPFSRNQGGVIPISINPDSRLYEPGVTSRKFAFVRAENIPPSPESRRVYPGDTVQFRLYYERLEPGIEVFDFYEGRSAQGYNTWNFYGIHIKNPKQPTASTQARKSTPKEAPAQPPAAEVPAPEVPTPTSRTVTWLGTVYDAQTKKPIAAQLSYVEAGDTLQVRTSSGKYRLGLAEGQAAVQVSAKGYLGTSGVLNSAEAADPTSLTQDFYLVPLAAGASFTLENIYFATGEFMLLSESHRELDQLVETMRSNPTLRIRVEGHTDNLGDFDKNLELSRQRAESVKNYLVKQGIPAARIDTQGYGSTRPATKGTSEAERQKNRRVEVVVIET</sequence>
<dbReference type="Proteomes" id="UP000557307">
    <property type="component" value="Unassembled WGS sequence"/>
</dbReference>
<dbReference type="EMBL" id="JACHGF010000020">
    <property type="protein sequence ID" value="MBB5287553.1"/>
    <property type="molecule type" value="Genomic_DNA"/>
</dbReference>
<dbReference type="AlphaFoldDB" id="A0A840U1T6"/>
<evidence type="ECO:0000256" key="1">
    <source>
        <dbReference type="ARBA" id="ARBA00004442"/>
    </source>
</evidence>
<dbReference type="InterPro" id="IPR006664">
    <property type="entry name" value="OMP_bac"/>
</dbReference>
<dbReference type="InterPro" id="IPR050330">
    <property type="entry name" value="Bact_OuterMem_StrucFunc"/>
</dbReference>
<dbReference type="PRINTS" id="PR01021">
    <property type="entry name" value="OMPADOMAIN"/>
</dbReference>
<dbReference type="InterPro" id="IPR006665">
    <property type="entry name" value="OmpA-like"/>
</dbReference>
<organism evidence="7 8">
    <name type="scientific">Rhabdobacter roseus</name>
    <dbReference type="NCBI Taxonomy" id="1655419"/>
    <lineage>
        <taxon>Bacteria</taxon>
        <taxon>Pseudomonadati</taxon>
        <taxon>Bacteroidota</taxon>
        <taxon>Cytophagia</taxon>
        <taxon>Cytophagales</taxon>
        <taxon>Cytophagaceae</taxon>
        <taxon>Rhabdobacter</taxon>
    </lineage>
</organism>
<feature type="region of interest" description="Disordered" evidence="5">
    <location>
        <begin position="158"/>
        <end position="191"/>
    </location>
</feature>
<gene>
    <name evidence="7" type="ORF">HNQ92_005717</name>
</gene>
<evidence type="ECO:0000259" key="6">
    <source>
        <dbReference type="PROSITE" id="PS51123"/>
    </source>
</evidence>
<keyword evidence="3" id="KW-0998">Cell outer membrane</keyword>
<dbReference type="CDD" id="cd07185">
    <property type="entry name" value="OmpA_C-like"/>
    <property type="match status" value="1"/>
</dbReference>
<dbReference type="PROSITE" id="PS51123">
    <property type="entry name" value="OMPA_2"/>
    <property type="match status" value="1"/>
</dbReference>
<dbReference type="Gene3D" id="2.60.40.1120">
    <property type="entry name" value="Carboxypeptidase-like, regulatory domain"/>
    <property type="match status" value="1"/>
</dbReference>
<dbReference type="SUPFAM" id="SSF103088">
    <property type="entry name" value="OmpA-like"/>
    <property type="match status" value="1"/>
</dbReference>
<evidence type="ECO:0000256" key="2">
    <source>
        <dbReference type="ARBA" id="ARBA00023136"/>
    </source>
</evidence>
<dbReference type="InterPro" id="IPR036737">
    <property type="entry name" value="OmpA-like_sf"/>
</dbReference>
<feature type="compositionally biased region" description="Polar residues" evidence="5">
    <location>
        <begin position="365"/>
        <end position="376"/>
    </location>
</feature>
<dbReference type="Pfam" id="PF00691">
    <property type="entry name" value="OmpA"/>
    <property type="match status" value="1"/>
</dbReference>
<proteinExistence type="predicted"/>
<feature type="compositionally biased region" description="Polar residues" evidence="5">
    <location>
        <begin position="158"/>
        <end position="168"/>
    </location>
</feature>
<dbReference type="Gene3D" id="3.30.1330.60">
    <property type="entry name" value="OmpA-like domain"/>
    <property type="match status" value="1"/>
</dbReference>